<comment type="function">
    <text evidence="7 8">Key enzyme in folate metabolism. Catalyzes an essential reaction for de novo glycine and purine synthesis, and for DNA precursor synthesis.</text>
</comment>
<evidence type="ECO:0000313" key="12">
    <source>
        <dbReference type="Proteomes" id="UP000242133"/>
    </source>
</evidence>
<sequence>MRLAMIVAQSLNRVIGIDNKLPWYLPEDLKYFKRVTLGKPIIMGRKTFESIGRPLPGRTNIIITRDPAWTHPGVRVVHGLDEGLALGESLALIDGVDEAVVIGGAEIYTLCLPRADRLYLTQVHAEIEGDAFFPELSSSEWQELAREDFPAIEPNPYDYSFIVLERSAAEDAHAG</sequence>
<keyword evidence="12" id="KW-1185">Reference proteome</keyword>
<dbReference type="EMBL" id="PYGI01000008">
    <property type="protein sequence ID" value="PSL14358.1"/>
    <property type="molecule type" value="Genomic_DNA"/>
</dbReference>
<evidence type="ECO:0000256" key="8">
    <source>
        <dbReference type="PIRNR" id="PIRNR000194"/>
    </source>
</evidence>
<comment type="similarity">
    <text evidence="2 8 9">Belongs to the dihydrofolate reductase family.</text>
</comment>
<dbReference type="InterPro" id="IPR001796">
    <property type="entry name" value="DHFR_dom"/>
</dbReference>
<accession>A0A2P8EY27</accession>
<dbReference type="PANTHER" id="PTHR48069">
    <property type="entry name" value="DIHYDROFOLATE REDUCTASE"/>
    <property type="match status" value="1"/>
</dbReference>
<keyword evidence="6 8" id="KW-0560">Oxidoreductase</keyword>
<dbReference type="PRINTS" id="PR00070">
    <property type="entry name" value="DHFR"/>
</dbReference>
<dbReference type="CDD" id="cd00209">
    <property type="entry name" value="DHFR"/>
    <property type="match status" value="1"/>
</dbReference>
<dbReference type="FunFam" id="3.40.430.10:FF:000001">
    <property type="entry name" value="Dihydrofolate reductase"/>
    <property type="match status" value="1"/>
</dbReference>
<evidence type="ECO:0000256" key="6">
    <source>
        <dbReference type="ARBA" id="ARBA00023002"/>
    </source>
</evidence>
<dbReference type="Gene3D" id="3.40.430.10">
    <property type="entry name" value="Dihydrofolate Reductase, subunit A"/>
    <property type="match status" value="1"/>
</dbReference>
<evidence type="ECO:0000259" key="10">
    <source>
        <dbReference type="PROSITE" id="PS51330"/>
    </source>
</evidence>
<feature type="domain" description="DHFR" evidence="10">
    <location>
        <begin position="2"/>
        <end position="166"/>
    </location>
</feature>
<gene>
    <name evidence="11" type="ORF">CLV44_10887</name>
</gene>
<evidence type="ECO:0000256" key="2">
    <source>
        <dbReference type="ARBA" id="ARBA00009539"/>
    </source>
</evidence>
<dbReference type="PROSITE" id="PS51330">
    <property type="entry name" value="DHFR_2"/>
    <property type="match status" value="1"/>
</dbReference>
<evidence type="ECO:0000256" key="5">
    <source>
        <dbReference type="ARBA" id="ARBA00022857"/>
    </source>
</evidence>
<protein>
    <recommendedName>
        <fullName evidence="3 8">Dihydrofolate reductase</fullName>
        <ecNumber evidence="3 8">1.5.1.3</ecNumber>
    </recommendedName>
</protein>
<dbReference type="PANTHER" id="PTHR48069:SF3">
    <property type="entry name" value="DIHYDROFOLATE REDUCTASE"/>
    <property type="match status" value="1"/>
</dbReference>
<dbReference type="GO" id="GO:0046655">
    <property type="term" value="P:folic acid metabolic process"/>
    <property type="evidence" value="ECO:0007669"/>
    <property type="project" value="TreeGrafter"/>
</dbReference>
<keyword evidence="4 8" id="KW-0554">One-carbon metabolism</keyword>
<evidence type="ECO:0000256" key="4">
    <source>
        <dbReference type="ARBA" id="ARBA00022563"/>
    </source>
</evidence>
<proteinExistence type="inferred from homology"/>
<keyword evidence="5 8" id="KW-0521">NADP</keyword>
<dbReference type="AlphaFoldDB" id="A0A2P8EY27"/>
<dbReference type="Pfam" id="PF00186">
    <property type="entry name" value="DHFR_1"/>
    <property type="match status" value="1"/>
</dbReference>
<reference evidence="11 12" key="1">
    <citation type="submission" date="2018-03" db="EMBL/GenBank/DDBJ databases">
        <title>Genomic Encyclopedia of Archaeal and Bacterial Type Strains, Phase II (KMG-II): from individual species to whole genera.</title>
        <authorList>
            <person name="Goeker M."/>
        </authorList>
    </citation>
    <scope>NUCLEOTIDE SEQUENCE [LARGE SCALE GENOMIC DNA]</scope>
    <source>
        <strain evidence="11 12">DSM 17586</strain>
    </source>
</reference>
<dbReference type="GO" id="GO:0046654">
    <property type="term" value="P:tetrahydrofolate biosynthetic process"/>
    <property type="evidence" value="ECO:0007669"/>
    <property type="project" value="UniProtKB-UniPathway"/>
</dbReference>
<dbReference type="GO" id="GO:0070401">
    <property type="term" value="F:NADP+ binding"/>
    <property type="evidence" value="ECO:0007669"/>
    <property type="project" value="UniProtKB-ARBA"/>
</dbReference>
<dbReference type="PIRSF" id="PIRSF000194">
    <property type="entry name" value="DHFR"/>
    <property type="match status" value="1"/>
</dbReference>
<comment type="caution">
    <text evidence="11">The sequence shown here is derived from an EMBL/GenBank/DDBJ whole genome shotgun (WGS) entry which is preliminary data.</text>
</comment>
<name>A0A2P8EY27_9GAMM</name>
<dbReference type="GO" id="GO:0006730">
    <property type="term" value="P:one-carbon metabolic process"/>
    <property type="evidence" value="ECO:0007669"/>
    <property type="project" value="UniProtKB-KW"/>
</dbReference>
<dbReference type="GO" id="GO:0004146">
    <property type="term" value="F:dihydrofolate reductase activity"/>
    <property type="evidence" value="ECO:0007669"/>
    <property type="project" value="UniProtKB-EC"/>
</dbReference>
<dbReference type="InterPro" id="IPR012259">
    <property type="entry name" value="DHFR"/>
</dbReference>
<comment type="catalytic activity">
    <reaction evidence="8">
        <text>(6S)-5,6,7,8-tetrahydrofolate + NADP(+) = 7,8-dihydrofolate + NADPH + H(+)</text>
        <dbReference type="Rhea" id="RHEA:15009"/>
        <dbReference type="ChEBI" id="CHEBI:15378"/>
        <dbReference type="ChEBI" id="CHEBI:57451"/>
        <dbReference type="ChEBI" id="CHEBI:57453"/>
        <dbReference type="ChEBI" id="CHEBI:57783"/>
        <dbReference type="ChEBI" id="CHEBI:58349"/>
        <dbReference type="EC" id="1.5.1.3"/>
    </reaction>
</comment>
<dbReference type="UniPathway" id="UPA00077">
    <property type="reaction ID" value="UER00158"/>
</dbReference>
<dbReference type="OrthoDB" id="9804315at2"/>
<dbReference type="GO" id="GO:0046452">
    <property type="term" value="P:dihydrofolate metabolic process"/>
    <property type="evidence" value="ECO:0007669"/>
    <property type="project" value="TreeGrafter"/>
</dbReference>
<evidence type="ECO:0000256" key="7">
    <source>
        <dbReference type="ARBA" id="ARBA00025067"/>
    </source>
</evidence>
<comment type="pathway">
    <text evidence="1 8">Cofactor biosynthesis; tetrahydrofolate biosynthesis; 5,6,7,8-tetrahydrofolate from 7,8-dihydrofolate: step 1/1.</text>
</comment>
<dbReference type="InterPro" id="IPR017925">
    <property type="entry name" value="DHFR_CS"/>
</dbReference>
<dbReference type="Proteomes" id="UP000242133">
    <property type="component" value="Unassembled WGS sequence"/>
</dbReference>
<dbReference type="RefSeq" id="WP_106591437.1">
    <property type="nucleotide sequence ID" value="NZ_PYGI01000008.1"/>
</dbReference>
<dbReference type="SUPFAM" id="SSF53597">
    <property type="entry name" value="Dihydrofolate reductase-like"/>
    <property type="match status" value="1"/>
</dbReference>
<evidence type="ECO:0000256" key="3">
    <source>
        <dbReference type="ARBA" id="ARBA00012856"/>
    </source>
</evidence>
<evidence type="ECO:0000256" key="1">
    <source>
        <dbReference type="ARBA" id="ARBA00004903"/>
    </source>
</evidence>
<organism evidence="11 12">
    <name type="scientific">Marinobacterium halophilum</name>
    <dbReference type="NCBI Taxonomy" id="267374"/>
    <lineage>
        <taxon>Bacteria</taxon>
        <taxon>Pseudomonadati</taxon>
        <taxon>Pseudomonadota</taxon>
        <taxon>Gammaproteobacteria</taxon>
        <taxon>Oceanospirillales</taxon>
        <taxon>Oceanospirillaceae</taxon>
        <taxon>Marinobacterium</taxon>
    </lineage>
</organism>
<dbReference type="PROSITE" id="PS00075">
    <property type="entry name" value="DHFR_1"/>
    <property type="match status" value="1"/>
</dbReference>
<dbReference type="GO" id="GO:0005829">
    <property type="term" value="C:cytosol"/>
    <property type="evidence" value="ECO:0007669"/>
    <property type="project" value="TreeGrafter"/>
</dbReference>
<evidence type="ECO:0000313" key="11">
    <source>
        <dbReference type="EMBL" id="PSL14358.1"/>
    </source>
</evidence>
<dbReference type="InterPro" id="IPR024072">
    <property type="entry name" value="DHFR-like_dom_sf"/>
</dbReference>
<evidence type="ECO:0000256" key="9">
    <source>
        <dbReference type="RuleBase" id="RU004474"/>
    </source>
</evidence>
<dbReference type="EC" id="1.5.1.3" evidence="3 8"/>